<proteinExistence type="inferred from homology"/>
<gene>
    <name evidence="4" type="ORF">CLCY_9c00310</name>
</gene>
<feature type="domain" description="Nitroreductase" evidence="3">
    <location>
        <begin position="7"/>
        <end position="151"/>
    </location>
</feature>
<comment type="caution">
    <text evidence="4">The sequence shown here is derived from an EMBL/GenBank/DDBJ whole genome shotgun (WGS) entry which is preliminary data.</text>
</comment>
<accession>A0A0J8D991</accession>
<protein>
    <submittedName>
        <fullName evidence="4">Nitroreductase family protein</fullName>
    </submittedName>
</protein>
<dbReference type="InterPro" id="IPR029479">
    <property type="entry name" value="Nitroreductase"/>
</dbReference>
<evidence type="ECO:0000256" key="2">
    <source>
        <dbReference type="ARBA" id="ARBA00023002"/>
    </source>
</evidence>
<dbReference type="STRING" id="1121307.CLCY_9c00310"/>
<evidence type="ECO:0000256" key="1">
    <source>
        <dbReference type="ARBA" id="ARBA00007118"/>
    </source>
</evidence>
<keyword evidence="5" id="KW-1185">Reference proteome</keyword>
<dbReference type="RefSeq" id="WP_048569808.1">
    <property type="nucleotide sequence ID" value="NZ_LFVU01000006.1"/>
</dbReference>
<dbReference type="AlphaFoldDB" id="A0A0J8D991"/>
<keyword evidence="2" id="KW-0560">Oxidoreductase</keyword>
<comment type="similarity">
    <text evidence="1">Belongs to the nitroreductase family.</text>
</comment>
<dbReference type="Gene3D" id="3.40.109.10">
    <property type="entry name" value="NADH Oxidase"/>
    <property type="match status" value="1"/>
</dbReference>
<name>A0A0J8D991_CLOCY</name>
<dbReference type="PANTHER" id="PTHR43673">
    <property type="entry name" value="NAD(P)H NITROREDUCTASE YDGI-RELATED"/>
    <property type="match status" value="1"/>
</dbReference>
<dbReference type="InterPro" id="IPR000415">
    <property type="entry name" value="Nitroreductase-like"/>
</dbReference>
<sequence length="186" mass="20971">MDFLTLLKSRHSVKSFKDQDVPKEKIQSILESVTLCPSYRNLQSFKVLLITDSNVKGMIEAIIPEDNRGKKGFVEAPFSVVVVADAGASEDQRENKYYMFDGAIVMYNILLAATNEELGSCWIEVENEDELKNALDIPKKYKVIGISPIGYAEDPTGDNGNTDLIDKKSIEEVSYENVWKNELSYF</sequence>
<reference evidence="4 5" key="1">
    <citation type="submission" date="2015-06" db="EMBL/GenBank/DDBJ databases">
        <title>Draft genome sequence of the purine-degrading Clostridium cylindrosporum HC-1 (DSM 605).</title>
        <authorList>
            <person name="Poehlein A."/>
            <person name="Schiel-Bengelsdorf B."/>
            <person name="Bengelsdorf F."/>
            <person name="Daniel R."/>
            <person name="Duerre P."/>
        </authorList>
    </citation>
    <scope>NUCLEOTIDE SEQUENCE [LARGE SCALE GENOMIC DNA]</scope>
    <source>
        <strain evidence="4 5">DSM 605</strain>
    </source>
</reference>
<evidence type="ECO:0000313" key="5">
    <source>
        <dbReference type="Proteomes" id="UP000036756"/>
    </source>
</evidence>
<dbReference type="PATRIC" id="fig|1121307.3.peg.2614"/>
<dbReference type="SUPFAM" id="SSF55469">
    <property type="entry name" value="FMN-dependent nitroreductase-like"/>
    <property type="match status" value="1"/>
</dbReference>
<dbReference type="PANTHER" id="PTHR43673:SF10">
    <property type="entry name" value="NADH DEHYDROGENASE_NAD(P)H NITROREDUCTASE XCC3605-RELATED"/>
    <property type="match status" value="1"/>
</dbReference>
<evidence type="ECO:0000259" key="3">
    <source>
        <dbReference type="Pfam" id="PF00881"/>
    </source>
</evidence>
<dbReference type="Pfam" id="PF00881">
    <property type="entry name" value="Nitroreductase"/>
    <property type="match status" value="1"/>
</dbReference>
<dbReference type="Proteomes" id="UP000036756">
    <property type="component" value="Unassembled WGS sequence"/>
</dbReference>
<dbReference type="GO" id="GO:0016491">
    <property type="term" value="F:oxidoreductase activity"/>
    <property type="evidence" value="ECO:0007669"/>
    <property type="project" value="UniProtKB-KW"/>
</dbReference>
<organism evidence="4 5">
    <name type="scientific">Clostridium cylindrosporum DSM 605</name>
    <dbReference type="NCBI Taxonomy" id="1121307"/>
    <lineage>
        <taxon>Bacteria</taxon>
        <taxon>Bacillati</taxon>
        <taxon>Bacillota</taxon>
        <taxon>Clostridia</taxon>
        <taxon>Eubacteriales</taxon>
        <taxon>Clostridiaceae</taxon>
        <taxon>Clostridium</taxon>
    </lineage>
</organism>
<dbReference type="EMBL" id="LFVU01000006">
    <property type="protein sequence ID" value="KMT22600.1"/>
    <property type="molecule type" value="Genomic_DNA"/>
</dbReference>
<evidence type="ECO:0000313" key="4">
    <source>
        <dbReference type="EMBL" id="KMT22600.1"/>
    </source>
</evidence>